<dbReference type="InterPro" id="IPR051719">
    <property type="entry name" value="CASTOR_mTORC1"/>
</dbReference>
<organism evidence="3 4">
    <name type="scientific">Christensenella minuta</name>
    <dbReference type="NCBI Taxonomy" id="626937"/>
    <lineage>
        <taxon>Bacteria</taxon>
        <taxon>Bacillati</taxon>
        <taxon>Bacillota</taxon>
        <taxon>Clostridia</taxon>
        <taxon>Christensenellales</taxon>
        <taxon>Christensenellaceae</taxon>
        <taxon>Christensenella</taxon>
    </lineage>
</organism>
<gene>
    <name evidence="3" type="ORF">HMPREF3293_02155</name>
</gene>
<evidence type="ECO:0000259" key="2">
    <source>
        <dbReference type="Pfam" id="PF21631"/>
    </source>
</evidence>
<dbReference type="OrthoDB" id="5615858at2"/>
<name>A0A136Q2K0_9FIRM</name>
<dbReference type="InterPro" id="IPR049447">
    <property type="entry name" value="A9CJY8-like_N"/>
</dbReference>
<accession>A0A136Q2K0</accession>
<keyword evidence="4" id="KW-1185">Reference proteome</keyword>
<dbReference type="RefSeq" id="WP_066519268.1">
    <property type="nucleotide sequence ID" value="NZ_CABMOF010000001.1"/>
</dbReference>
<reference evidence="3 4" key="1">
    <citation type="submission" date="2016-02" db="EMBL/GenBank/DDBJ databases">
        <authorList>
            <person name="Wen L."/>
            <person name="He K."/>
            <person name="Yang H."/>
        </authorList>
    </citation>
    <scope>NUCLEOTIDE SEQUENCE [LARGE SCALE GENOMIC DNA]</scope>
    <source>
        <strain evidence="3 4">DSM 22607</strain>
    </source>
</reference>
<dbReference type="SUPFAM" id="SSF55021">
    <property type="entry name" value="ACT-like"/>
    <property type="match status" value="2"/>
</dbReference>
<feature type="domain" description="CASTOR ACT" evidence="1">
    <location>
        <begin position="49"/>
        <end position="112"/>
    </location>
</feature>
<dbReference type="PATRIC" id="fig|626937.4.peg.2125"/>
<dbReference type="STRING" id="626937.HMPREF3293_02155"/>
<dbReference type="AlphaFoldDB" id="A0A136Q2K0"/>
<protein>
    <submittedName>
        <fullName evidence="3">Uncharacterized protein</fullName>
    </submittedName>
</protein>
<dbReference type="KEGG" id="cmiu:B1H56_04515"/>
<dbReference type="Proteomes" id="UP000070366">
    <property type="component" value="Unassembled WGS sequence"/>
</dbReference>
<dbReference type="Pfam" id="PF13840">
    <property type="entry name" value="ACT_7"/>
    <property type="match status" value="1"/>
</dbReference>
<dbReference type="Pfam" id="PF21631">
    <property type="entry name" value="A9CJY8-like_N"/>
    <property type="match status" value="1"/>
</dbReference>
<evidence type="ECO:0000313" key="4">
    <source>
        <dbReference type="Proteomes" id="UP000070366"/>
    </source>
</evidence>
<dbReference type="Gene3D" id="3.30.2130.10">
    <property type="entry name" value="VC0802-like"/>
    <property type="match status" value="1"/>
</dbReference>
<evidence type="ECO:0000313" key="3">
    <source>
        <dbReference type="EMBL" id="KXK64908.1"/>
    </source>
</evidence>
<dbReference type="PIRSF" id="PIRSF008459">
    <property type="entry name" value="UCP008459"/>
    <property type="match status" value="1"/>
</dbReference>
<dbReference type="InterPro" id="IPR045865">
    <property type="entry name" value="ACT-like_dom_sf"/>
</dbReference>
<feature type="domain" description="A9CJY8-like N-terminal" evidence="2">
    <location>
        <begin position="4"/>
        <end position="46"/>
    </location>
</feature>
<dbReference type="InterPro" id="IPR027795">
    <property type="entry name" value="CASTOR_ACT_dom"/>
</dbReference>
<dbReference type="InterPro" id="IPR016540">
    <property type="entry name" value="UCP008459"/>
</dbReference>
<evidence type="ECO:0000259" key="1">
    <source>
        <dbReference type="Pfam" id="PF13840"/>
    </source>
</evidence>
<dbReference type="PANTHER" id="PTHR31131">
    <property type="entry name" value="CHROMOSOME 1, WHOLE GENOME SHOTGUN SEQUENCE"/>
    <property type="match status" value="1"/>
</dbReference>
<dbReference type="PANTHER" id="PTHR31131:SF6">
    <property type="entry name" value="CASTOR ACT DOMAIN-CONTAINING PROTEIN"/>
    <property type="match status" value="1"/>
</dbReference>
<sequence length="120" mass="13475">MGNETYAVCKLDEVRFPRTNAKAFLSLTVTEGEVSLVCEQESIPENVKEVQRDFALLKVEGPLDFSLIGILAGISSVLAKEKISIFCVSTYDTDCLLIRKKDIVQSIQALREHGYEVYER</sequence>
<dbReference type="EMBL" id="LSZW01000063">
    <property type="protein sequence ID" value="KXK64908.1"/>
    <property type="molecule type" value="Genomic_DNA"/>
</dbReference>
<comment type="caution">
    <text evidence="3">The sequence shown here is derived from an EMBL/GenBank/DDBJ whole genome shotgun (WGS) entry which is preliminary data.</text>
</comment>
<proteinExistence type="predicted"/>